<dbReference type="Pfam" id="PF06271">
    <property type="entry name" value="RDD"/>
    <property type="match status" value="1"/>
</dbReference>
<proteinExistence type="predicted"/>
<gene>
    <name evidence="7" type="ORF">EV201_0546</name>
</gene>
<name>A0A4Q7VIX7_9BACT</name>
<dbReference type="InterPro" id="IPR010432">
    <property type="entry name" value="RDD"/>
</dbReference>
<keyword evidence="8" id="KW-1185">Reference proteome</keyword>
<reference evidence="7 8" key="1">
    <citation type="submission" date="2019-02" db="EMBL/GenBank/DDBJ databases">
        <title>Genomic Encyclopedia of Type Strains, Phase IV (KMG-IV): sequencing the most valuable type-strain genomes for metagenomic binning, comparative biology and taxonomic classification.</title>
        <authorList>
            <person name="Goeker M."/>
        </authorList>
    </citation>
    <scope>NUCLEOTIDE SEQUENCE [LARGE SCALE GENOMIC DNA]</scope>
    <source>
        <strain evidence="7 8">DSM 28825</strain>
    </source>
</reference>
<keyword evidence="3 5" id="KW-1133">Transmembrane helix</keyword>
<evidence type="ECO:0000256" key="1">
    <source>
        <dbReference type="ARBA" id="ARBA00004141"/>
    </source>
</evidence>
<evidence type="ECO:0000256" key="4">
    <source>
        <dbReference type="ARBA" id="ARBA00023136"/>
    </source>
</evidence>
<feature type="transmembrane region" description="Helical" evidence="5">
    <location>
        <begin position="116"/>
        <end position="135"/>
    </location>
</feature>
<sequence length="303" mass="33601">MNKQLRPSILKRAVALLIDYIVLGIFGFVLGLFFEDFFVSLGKYGTLIGTAIVIIYFSICQSKLGGGQSLGKMAISSKVTDLNGQYLSFNKSLLRAFILVFPIMNVELLASGKGMIVIMSLVSLLMLASIYLVIVNKSRRCLHDLLIPSVVINQSVSDFEIDERKDRSSLKLIPLGVLALLGLGMGFYQTFQSTNLSPLLAAKDKIEQEAGVIGVNKIQSSVTSHYMTDSPVNTYSSIEVLVRIDDMQEASDVDSKYFATFHDIIAEEVPEYKDVDLVLITLYYGYNIGIAHKTRHVTNRFTN</sequence>
<feature type="transmembrane region" description="Helical" evidence="5">
    <location>
        <begin position="40"/>
        <end position="59"/>
    </location>
</feature>
<accession>A0A4Q7VIX7</accession>
<keyword evidence="4 5" id="KW-0472">Membrane</keyword>
<protein>
    <submittedName>
        <fullName evidence="7">RDD family protein</fullName>
    </submittedName>
</protein>
<evidence type="ECO:0000313" key="8">
    <source>
        <dbReference type="Proteomes" id="UP000293562"/>
    </source>
</evidence>
<dbReference type="EMBL" id="SHKN01000001">
    <property type="protein sequence ID" value="RZT95918.1"/>
    <property type="molecule type" value="Genomic_DNA"/>
</dbReference>
<evidence type="ECO:0000256" key="2">
    <source>
        <dbReference type="ARBA" id="ARBA00022692"/>
    </source>
</evidence>
<comment type="caution">
    <text evidence="7">The sequence shown here is derived from an EMBL/GenBank/DDBJ whole genome shotgun (WGS) entry which is preliminary data.</text>
</comment>
<organism evidence="7 8">
    <name type="scientific">Ancylomarina subtilis</name>
    <dbReference type="NCBI Taxonomy" id="1639035"/>
    <lineage>
        <taxon>Bacteria</taxon>
        <taxon>Pseudomonadati</taxon>
        <taxon>Bacteroidota</taxon>
        <taxon>Bacteroidia</taxon>
        <taxon>Marinilabiliales</taxon>
        <taxon>Marinifilaceae</taxon>
        <taxon>Ancylomarina</taxon>
    </lineage>
</organism>
<evidence type="ECO:0000256" key="5">
    <source>
        <dbReference type="SAM" id="Phobius"/>
    </source>
</evidence>
<feature type="transmembrane region" description="Helical" evidence="5">
    <location>
        <begin position="93"/>
        <end position="110"/>
    </location>
</feature>
<evidence type="ECO:0000256" key="3">
    <source>
        <dbReference type="ARBA" id="ARBA00022989"/>
    </source>
</evidence>
<comment type="subcellular location">
    <subcellularLocation>
        <location evidence="1">Membrane</location>
        <topology evidence="1">Multi-pass membrane protein</topology>
    </subcellularLocation>
</comment>
<dbReference type="GO" id="GO:0016020">
    <property type="term" value="C:membrane"/>
    <property type="evidence" value="ECO:0007669"/>
    <property type="project" value="UniProtKB-SubCell"/>
</dbReference>
<keyword evidence="2 5" id="KW-0812">Transmembrane</keyword>
<dbReference type="RefSeq" id="WP_165389567.1">
    <property type="nucleotide sequence ID" value="NZ_SHKN01000001.1"/>
</dbReference>
<feature type="transmembrane region" description="Helical" evidence="5">
    <location>
        <begin position="12"/>
        <end position="34"/>
    </location>
</feature>
<feature type="transmembrane region" description="Helical" evidence="5">
    <location>
        <begin position="172"/>
        <end position="191"/>
    </location>
</feature>
<dbReference type="AlphaFoldDB" id="A0A4Q7VIX7"/>
<evidence type="ECO:0000259" key="6">
    <source>
        <dbReference type="Pfam" id="PF06271"/>
    </source>
</evidence>
<feature type="domain" description="RDD" evidence="6">
    <location>
        <begin position="7"/>
        <end position="146"/>
    </location>
</feature>
<evidence type="ECO:0000313" key="7">
    <source>
        <dbReference type="EMBL" id="RZT95918.1"/>
    </source>
</evidence>
<dbReference type="Proteomes" id="UP000293562">
    <property type="component" value="Unassembled WGS sequence"/>
</dbReference>